<dbReference type="RefSeq" id="WP_096352193.1">
    <property type="nucleotide sequence ID" value="NZ_AP014946.1"/>
</dbReference>
<gene>
    <name evidence="9" type="primary">rlmD</name>
    <name evidence="9" type="ORF">GJW-30_1_00903</name>
</gene>
<evidence type="ECO:0000256" key="3">
    <source>
        <dbReference type="ARBA" id="ARBA00022679"/>
    </source>
</evidence>
<keyword evidence="4 6" id="KW-0949">S-adenosyl-L-methionine</keyword>
<dbReference type="KEGG" id="vgo:GJW-30_1_00903"/>
<keyword evidence="10" id="KW-1185">Reference proteome</keyword>
<dbReference type="Gene3D" id="2.40.50.140">
    <property type="entry name" value="Nucleic acid-binding proteins"/>
    <property type="match status" value="1"/>
</dbReference>
<evidence type="ECO:0000313" key="10">
    <source>
        <dbReference type="Proteomes" id="UP000236884"/>
    </source>
</evidence>
<proteinExistence type="inferred from homology"/>
<dbReference type="SUPFAM" id="SSF53335">
    <property type="entry name" value="S-adenosyl-L-methionine-dependent methyltransferases"/>
    <property type="match status" value="1"/>
</dbReference>
<evidence type="ECO:0000256" key="7">
    <source>
        <dbReference type="PROSITE-ProRule" id="PRU10015"/>
    </source>
</evidence>
<evidence type="ECO:0000256" key="4">
    <source>
        <dbReference type="ARBA" id="ARBA00022691"/>
    </source>
</evidence>
<dbReference type="InterPro" id="IPR030390">
    <property type="entry name" value="MeTrfase_TrmA_AS"/>
</dbReference>
<feature type="binding site" evidence="6">
    <location>
        <position position="291"/>
    </location>
    <ligand>
        <name>S-adenosyl-L-methionine</name>
        <dbReference type="ChEBI" id="CHEBI:59789"/>
    </ligand>
</feature>
<reference evidence="9 10" key="1">
    <citation type="submission" date="2015-08" db="EMBL/GenBank/DDBJ databases">
        <title>Investigation of the bacterial diversity of lava forest soil.</title>
        <authorList>
            <person name="Lee J.S."/>
        </authorList>
    </citation>
    <scope>NUCLEOTIDE SEQUENCE [LARGE SCALE GENOMIC DNA]</scope>
    <source>
        <strain evidence="9 10">GJW-30</strain>
    </source>
</reference>
<dbReference type="InterPro" id="IPR007848">
    <property type="entry name" value="Small_mtfrase_dom"/>
</dbReference>
<accession>A0A0S3PR16</accession>
<dbReference type="PANTHER" id="PTHR11061">
    <property type="entry name" value="RNA M5U METHYLTRANSFERASE"/>
    <property type="match status" value="1"/>
</dbReference>
<evidence type="ECO:0000256" key="6">
    <source>
        <dbReference type="PROSITE-ProRule" id="PRU01024"/>
    </source>
</evidence>
<dbReference type="EC" id="2.1.1.190" evidence="9"/>
<dbReference type="Gene3D" id="3.40.50.150">
    <property type="entry name" value="Vaccinia Virus protein VP39"/>
    <property type="match status" value="1"/>
</dbReference>
<sequence length="406" mass="43580">MAERFTIDHMGQRGDGVTRDGLFIAYTLPSEVVRAEAAEQPDRRTLVDVETPSADRIAPICRHFGVCGGCATQHWAGEPYRAWKHDLVASALSHAGIDTGVDPVIDAHGTGRRRVVFHARNSGDGLKVGFAAPRAHWIVPIEECPVLAPELGGAIELARRLAGALEPLSKPLDLHFTASDTGLDVDIRGSGPLAPARANALAKLAAELRLARLTRHGELVGQRVTPVLRMGKAHVPLPSGSFLQATREGEETLARLVLEHAGNAKRVADLFCGVGPFALRLAERASVTALDSDAGAIESLAKASKTSGLKPITAAKRDLFRTPLTVQELKGFDAVVFDPPRQGAEAQVKVLAATKIKRVIAISCSAVTFARDARILIDGGYRLKRVTPVDQFRYSAHVELVALFER</sequence>
<feature type="active site" evidence="7">
    <location>
        <position position="364"/>
    </location>
</feature>
<dbReference type="PROSITE" id="PS01230">
    <property type="entry name" value="TRMA_1"/>
    <property type="match status" value="1"/>
</dbReference>
<dbReference type="CDD" id="cd02440">
    <property type="entry name" value="AdoMet_MTases"/>
    <property type="match status" value="1"/>
</dbReference>
<feature type="binding site" evidence="6">
    <location>
        <position position="338"/>
    </location>
    <ligand>
        <name>S-adenosyl-L-methionine</name>
        <dbReference type="ChEBI" id="CHEBI:59789"/>
    </ligand>
</feature>
<dbReference type="PANTHER" id="PTHR11061:SF49">
    <property type="entry name" value="23S RRNA (URACIL(1939)-C(5))-METHYLTRANSFERASE RLMD"/>
    <property type="match status" value="1"/>
</dbReference>
<feature type="active site" description="Nucleophile" evidence="6">
    <location>
        <position position="364"/>
    </location>
</feature>
<dbReference type="GO" id="GO:0070475">
    <property type="term" value="P:rRNA base methylation"/>
    <property type="evidence" value="ECO:0007669"/>
    <property type="project" value="TreeGrafter"/>
</dbReference>
<dbReference type="Pfam" id="PF05175">
    <property type="entry name" value="MTS"/>
    <property type="match status" value="1"/>
</dbReference>
<dbReference type="AlphaFoldDB" id="A0A0S3PR16"/>
<evidence type="ECO:0000259" key="8">
    <source>
        <dbReference type="Pfam" id="PF05175"/>
    </source>
</evidence>
<dbReference type="Proteomes" id="UP000236884">
    <property type="component" value="Chromosome"/>
</dbReference>
<evidence type="ECO:0000256" key="5">
    <source>
        <dbReference type="ARBA" id="ARBA00023014"/>
    </source>
</evidence>
<dbReference type="OrthoDB" id="9804590at2"/>
<organism evidence="9 10">
    <name type="scientific">Variibacter gotjawalensis</name>
    <dbReference type="NCBI Taxonomy" id="1333996"/>
    <lineage>
        <taxon>Bacteria</taxon>
        <taxon>Pseudomonadati</taxon>
        <taxon>Pseudomonadota</taxon>
        <taxon>Alphaproteobacteria</taxon>
        <taxon>Hyphomicrobiales</taxon>
        <taxon>Nitrobacteraceae</taxon>
        <taxon>Variibacter</taxon>
    </lineage>
</organism>
<keyword evidence="5" id="KW-0411">Iron-sulfur</keyword>
<dbReference type="EMBL" id="AP014946">
    <property type="protein sequence ID" value="BAT58378.1"/>
    <property type="molecule type" value="Genomic_DNA"/>
</dbReference>
<keyword evidence="1" id="KW-0408">Iron</keyword>
<dbReference type="InterPro" id="IPR010280">
    <property type="entry name" value="U5_MeTrfase_fam"/>
</dbReference>
<evidence type="ECO:0000256" key="2">
    <source>
        <dbReference type="ARBA" id="ARBA00022603"/>
    </source>
</evidence>
<keyword evidence="2 6" id="KW-0489">Methyltransferase</keyword>
<evidence type="ECO:0000313" key="9">
    <source>
        <dbReference type="EMBL" id="BAT58378.1"/>
    </source>
</evidence>
<dbReference type="Gene3D" id="2.40.50.1070">
    <property type="match status" value="1"/>
</dbReference>
<feature type="binding site" evidence="6">
    <location>
        <position position="244"/>
    </location>
    <ligand>
        <name>S-adenosyl-L-methionine</name>
        <dbReference type="ChEBI" id="CHEBI:59789"/>
    </ligand>
</feature>
<name>A0A0S3PR16_9BRAD</name>
<protein>
    <submittedName>
        <fullName evidence="9">23S rRNA (Uracil(1939)-C(5))-methyltransferase RlmD</fullName>
        <ecNumber evidence="9">2.1.1.190</ecNumber>
    </submittedName>
</protein>
<keyword evidence="1" id="KW-0479">Metal-binding</keyword>
<evidence type="ECO:0000256" key="1">
    <source>
        <dbReference type="ARBA" id="ARBA00022485"/>
    </source>
</evidence>
<feature type="domain" description="Methyltransferase small" evidence="8">
    <location>
        <begin position="257"/>
        <end position="350"/>
    </location>
</feature>
<dbReference type="GO" id="GO:0070041">
    <property type="term" value="F:rRNA (uridine-C5-)-methyltransferase activity"/>
    <property type="evidence" value="ECO:0007669"/>
    <property type="project" value="TreeGrafter"/>
</dbReference>
<feature type="binding site" evidence="6">
    <location>
        <position position="271"/>
    </location>
    <ligand>
        <name>S-adenosyl-L-methionine</name>
        <dbReference type="ChEBI" id="CHEBI:59789"/>
    </ligand>
</feature>
<keyword evidence="1" id="KW-0004">4Fe-4S</keyword>
<dbReference type="GO" id="GO:0051539">
    <property type="term" value="F:4 iron, 4 sulfur cluster binding"/>
    <property type="evidence" value="ECO:0007669"/>
    <property type="project" value="UniProtKB-KW"/>
</dbReference>
<dbReference type="PROSITE" id="PS51687">
    <property type="entry name" value="SAM_MT_RNA_M5U"/>
    <property type="match status" value="1"/>
</dbReference>
<keyword evidence="3 6" id="KW-0808">Transferase</keyword>
<comment type="similarity">
    <text evidence="6">Belongs to the class I-like SAM-binding methyltransferase superfamily. RNA M5U methyltransferase family.</text>
</comment>
<dbReference type="InterPro" id="IPR029063">
    <property type="entry name" value="SAM-dependent_MTases_sf"/>
</dbReference>
<dbReference type="InterPro" id="IPR012340">
    <property type="entry name" value="NA-bd_OB-fold"/>
</dbReference>